<evidence type="ECO:0008006" key="9">
    <source>
        <dbReference type="Google" id="ProtNLM"/>
    </source>
</evidence>
<sequence length="200" mass="22188">MQHLTTSSSDADFHNSLIRPNIGELIGSFLFAFLGCFAGQHPHIKEFTYPIFTALSLYISRALVLHATPAYFNPAVTIVQCVRREIPIALAISFIVVQLFAFFAAITIFRCLTDQSVVNDNLILYDLVEDMGIRRVSRLQGLIQYISFPLYGFSSNISLLFASSIISLIFSPTTTPSVILLYLNVFNALVSVVLTVSIDV</sequence>
<keyword evidence="5" id="KW-0813">Transport</keyword>
<evidence type="ECO:0000313" key="7">
    <source>
        <dbReference type="EMBL" id="CAB3405512.1"/>
    </source>
</evidence>
<dbReference type="GO" id="GO:0015250">
    <property type="term" value="F:water channel activity"/>
    <property type="evidence" value="ECO:0007669"/>
    <property type="project" value="TreeGrafter"/>
</dbReference>
<feature type="transmembrane region" description="Helical" evidence="6">
    <location>
        <begin position="148"/>
        <end position="171"/>
    </location>
</feature>
<evidence type="ECO:0000256" key="5">
    <source>
        <dbReference type="RuleBase" id="RU000477"/>
    </source>
</evidence>
<dbReference type="PRINTS" id="PR00783">
    <property type="entry name" value="MINTRINSICP"/>
</dbReference>
<comment type="caution">
    <text evidence="7">The sequence shown here is derived from an EMBL/GenBank/DDBJ whole genome shotgun (WGS) entry which is preliminary data.</text>
</comment>
<dbReference type="InterPro" id="IPR034294">
    <property type="entry name" value="Aquaporin_transptr"/>
</dbReference>
<proteinExistence type="inferred from homology"/>
<dbReference type="PANTHER" id="PTHR45665">
    <property type="entry name" value="AQUAPORIN-8"/>
    <property type="match status" value="1"/>
</dbReference>
<feature type="transmembrane region" description="Helical" evidence="6">
    <location>
        <begin position="88"/>
        <end position="109"/>
    </location>
</feature>
<dbReference type="AlphaFoldDB" id="A0A8S1EU31"/>
<evidence type="ECO:0000313" key="8">
    <source>
        <dbReference type="Proteomes" id="UP000494206"/>
    </source>
</evidence>
<evidence type="ECO:0000256" key="2">
    <source>
        <dbReference type="ARBA" id="ARBA00022692"/>
    </source>
</evidence>
<dbReference type="PANTHER" id="PTHR45665:SF52">
    <property type="entry name" value="AQUAPORIN OR AQUAGLYCEROPORIN RELATED"/>
    <property type="match status" value="1"/>
</dbReference>
<evidence type="ECO:0000256" key="1">
    <source>
        <dbReference type="ARBA" id="ARBA00004141"/>
    </source>
</evidence>
<evidence type="ECO:0000256" key="4">
    <source>
        <dbReference type="ARBA" id="ARBA00023136"/>
    </source>
</evidence>
<comment type="subcellular location">
    <subcellularLocation>
        <location evidence="1">Membrane</location>
        <topology evidence="1">Multi-pass membrane protein</topology>
    </subcellularLocation>
</comment>
<feature type="transmembrane region" description="Helical" evidence="6">
    <location>
        <begin position="178"/>
        <end position="198"/>
    </location>
</feature>
<keyword evidence="4 6" id="KW-0472">Membrane</keyword>
<keyword evidence="3 6" id="KW-1133">Transmembrane helix</keyword>
<reference evidence="7 8" key="1">
    <citation type="submission" date="2020-04" db="EMBL/GenBank/DDBJ databases">
        <authorList>
            <person name="Laetsch R D."/>
            <person name="Stevens L."/>
            <person name="Kumar S."/>
            <person name="Blaxter L. M."/>
        </authorList>
    </citation>
    <scope>NUCLEOTIDE SEQUENCE [LARGE SCALE GENOMIC DNA]</scope>
</reference>
<organism evidence="7 8">
    <name type="scientific">Caenorhabditis bovis</name>
    <dbReference type="NCBI Taxonomy" id="2654633"/>
    <lineage>
        <taxon>Eukaryota</taxon>
        <taxon>Metazoa</taxon>
        <taxon>Ecdysozoa</taxon>
        <taxon>Nematoda</taxon>
        <taxon>Chromadorea</taxon>
        <taxon>Rhabditida</taxon>
        <taxon>Rhabditina</taxon>
        <taxon>Rhabditomorpha</taxon>
        <taxon>Rhabditoidea</taxon>
        <taxon>Rhabditidae</taxon>
        <taxon>Peloderinae</taxon>
        <taxon>Caenorhabditis</taxon>
    </lineage>
</organism>
<dbReference type="InterPro" id="IPR000425">
    <property type="entry name" value="MIP"/>
</dbReference>
<keyword evidence="8" id="KW-1185">Reference proteome</keyword>
<dbReference type="Pfam" id="PF00230">
    <property type="entry name" value="MIP"/>
    <property type="match status" value="1"/>
</dbReference>
<dbReference type="InterPro" id="IPR023271">
    <property type="entry name" value="Aquaporin-like"/>
</dbReference>
<evidence type="ECO:0000256" key="6">
    <source>
        <dbReference type="SAM" id="Phobius"/>
    </source>
</evidence>
<feature type="transmembrane region" description="Helical" evidence="6">
    <location>
        <begin position="21"/>
        <end position="41"/>
    </location>
</feature>
<dbReference type="GO" id="GO:0005886">
    <property type="term" value="C:plasma membrane"/>
    <property type="evidence" value="ECO:0007669"/>
    <property type="project" value="TreeGrafter"/>
</dbReference>
<evidence type="ECO:0000256" key="3">
    <source>
        <dbReference type="ARBA" id="ARBA00022989"/>
    </source>
</evidence>
<dbReference type="SUPFAM" id="SSF81338">
    <property type="entry name" value="Aquaporin-like"/>
    <property type="match status" value="1"/>
</dbReference>
<protein>
    <recommendedName>
        <fullName evidence="9">Aquaporin</fullName>
    </recommendedName>
</protein>
<dbReference type="EMBL" id="CADEPM010000004">
    <property type="protein sequence ID" value="CAB3405512.1"/>
    <property type="molecule type" value="Genomic_DNA"/>
</dbReference>
<dbReference type="Proteomes" id="UP000494206">
    <property type="component" value="Unassembled WGS sequence"/>
</dbReference>
<dbReference type="OrthoDB" id="3222at2759"/>
<keyword evidence="2 5" id="KW-0812">Transmembrane</keyword>
<name>A0A8S1EU31_9PELO</name>
<dbReference type="Gene3D" id="1.20.1080.10">
    <property type="entry name" value="Glycerol uptake facilitator protein"/>
    <property type="match status" value="1"/>
</dbReference>
<gene>
    <name evidence="7" type="ORF">CBOVIS_LOCUS7698</name>
</gene>
<comment type="similarity">
    <text evidence="5">Belongs to the MIP/aquaporin (TC 1.A.8) family.</text>
</comment>
<accession>A0A8S1EU31</accession>